<dbReference type="Gene3D" id="2.30.110.10">
    <property type="entry name" value="Electron Transport, Fmn-binding Protein, Chain A"/>
    <property type="match status" value="1"/>
</dbReference>
<evidence type="ECO:0000313" key="2">
    <source>
        <dbReference type="EMBL" id="MBB6134893.1"/>
    </source>
</evidence>
<dbReference type="PANTHER" id="PTHR34818">
    <property type="entry name" value="PROTEIN BLI-3"/>
    <property type="match status" value="1"/>
</dbReference>
<organism evidence="2 3">
    <name type="scientific">Massilia aurea</name>
    <dbReference type="NCBI Taxonomy" id="373040"/>
    <lineage>
        <taxon>Bacteria</taxon>
        <taxon>Pseudomonadati</taxon>
        <taxon>Pseudomonadota</taxon>
        <taxon>Betaproteobacteria</taxon>
        <taxon>Burkholderiales</taxon>
        <taxon>Oxalobacteraceae</taxon>
        <taxon>Telluria group</taxon>
        <taxon>Massilia</taxon>
    </lineage>
</organism>
<name>A0A7X0CF94_9BURK</name>
<gene>
    <name evidence="2" type="ORF">HD842_003051</name>
</gene>
<reference evidence="2 3" key="1">
    <citation type="submission" date="2020-08" db="EMBL/GenBank/DDBJ databases">
        <title>The Agave Microbiome: Exploring the role of microbial communities in plant adaptations to desert environments.</title>
        <authorList>
            <person name="Partida-Martinez L.P."/>
        </authorList>
    </citation>
    <scope>NUCLEOTIDE SEQUENCE [LARGE SCALE GENOMIC DNA]</scope>
    <source>
        <strain evidence="2 3">AT3.2</strain>
    </source>
</reference>
<dbReference type="InterPro" id="IPR052917">
    <property type="entry name" value="Stress-Dev_Protein"/>
</dbReference>
<feature type="domain" description="General stress protein FMN-binding split barrel" evidence="1">
    <location>
        <begin position="20"/>
        <end position="169"/>
    </location>
</feature>
<dbReference type="RefSeq" id="WP_183555553.1">
    <property type="nucleotide sequence ID" value="NZ_BAAAEK010000003.1"/>
</dbReference>
<dbReference type="Proteomes" id="UP000540787">
    <property type="component" value="Unassembled WGS sequence"/>
</dbReference>
<protein>
    <submittedName>
        <fullName evidence="2">General stress protein 26</fullName>
    </submittedName>
</protein>
<dbReference type="InterPro" id="IPR012349">
    <property type="entry name" value="Split_barrel_FMN-bd"/>
</dbReference>
<keyword evidence="3" id="KW-1185">Reference proteome</keyword>
<evidence type="ECO:0000313" key="3">
    <source>
        <dbReference type="Proteomes" id="UP000540787"/>
    </source>
</evidence>
<dbReference type="InterPro" id="IPR038725">
    <property type="entry name" value="YdaG_split_barrel_FMN-bd"/>
</dbReference>
<accession>A0A7X0CF94</accession>
<dbReference type="Pfam" id="PF16242">
    <property type="entry name" value="Pyrid_ox_like"/>
    <property type="match status" value="1"/>
</dbReference>
<dbReference type="SUPFAM" id="SSF50475">
    <property type="entry name" value="FMN-binding split barrel"/>
    <property type="match status" value="1"/>
</dbReference>
<sequence>MDSINRNQPEENRRDLAGAEAIERIKDIIDDAETGFFITGGGTGDSRGVRPMSVRETDDNGAIWYLGAIDSHTNQELQANPTVKLFFQSGENAAFLELDGHAEVSQDKARIKQLWEPLLKTWFTEGEDDPRIIVIKVTPKSGYYWDNKHGGIVAGAKMAIGAVLGKTLDDSIEGTLTF</sequence>
<dbReference type="PANTHER" id="PTHR34818:SF1">
    <property type="entry name" value="PROTEIN BLI-3"/>
    <property type="match status" value="1"/>
</dbReference>
<dbReference type="EMBL" id="JACHBX010000003">
    <property type="protein sequence ID" value="MBB6134893.1"/>
    <property type="molecule type" value="Genomic_DNA"/>
</dbReference>
<comment type="caution">
    <text evidence="2">The sequence shown here is derived from an EMBL/GenBank/DDBJ whole genome shotgun (WGS) entry which is preliminary data.</text>
</comment>
<proteinExistence type="predicted"/>
<evidence type="ECO:0000259" key="1">
    <source>
        <dbReference type="Pfam" id="PF16242"/>
    </source>
</evidence>
<dbReference type="AlphaFoldDB" id="A0A7X0CF94"/>